<evidence type="ECO:0000313" key="18">
    <source>
        <dbReference type="Proteomes" id="UP000664835"/>
    </source>
</evidence>
<dbReference type="InterPro" id="IPR047040">
    <property type="entry name" value="FlhF__GTPase_dom"/>
</dbReference>
<dbReference type="Proteomes" id="UP000664835">
    <property type="component" value="Unassembled WGS sequence"/>
</dbReference>
<proteinExistence type="inferred from homology"/>
<dbReference type="NCBIfam" id="TIGR03499">
    <property type="entry name" value="FlhF"/>
    <property type="match status" value="1"/>
</dbReference>
<evidence type="ECO:0000313" key="17">
    <source>
        <dbReference type="EMBL" id="MBO1928335.1"/>
    </source>
</evidence>
<feature type="compositionally biased region" description="Low complexity" evidence="14">
    <location>
        <begin position="100"/>
        <end position="123"/>
    </location>
</feature>
<evidence type="ECO:0000259" key="15">
    <source>
        <dbReference type="SMART" id="SM00382"/>
    </source>
</evidence>
<feature type="region of interest" description="Disordered" evidence="14">
    <location>
        <begin position="94"/>
        <end position="123"/>
    </location>
</feature>
<dbReference type="Gene3D" id="1.20.120.1380">
    <property type="entry name" value="Flagellar FlhF biosynthesis protein, N domain"/>
    <property type="match status" value="1"/>
</dbReference>
<dbReference type="InterPro" id="IPR003593">
    <property type="entry name" value="AAA+_ATPase"/>
</dbReference>
<feature type="domain" description="AAA+ ATPase" evidence="15">
    <location>
        <begin position="214"/>
        <end position="412"/>
    </location>
</feature>
<evidence type="ECO:0000256" key="1">
    <source>
        <dbReference type="ARBA" id="ARBA00004413"/>
    </source>
</evidence>
<keyword evidence="10" id="KW-0472">Membrane</keyword>
<gene>
    <name evidence="17" type="primary">flhF</name>
    <name evidence="17" type="ORF">J3998_12195</name>
</gene>
<dbReference type="Gene3D" id="3.40.50.300">
    <property type="entry name" value="P-loop containing nucleotide triphosphate hydrolases"/>
    <property type="match status" value="1"/>
</dbReference>
<evidence type="ECO:0000256" key="6">
    <source>
        <dbReference type="ARBA" id="ARBA00022741"/>
    </source>
</evidence>
<evidence type="ECO:0000256" key="5">
    <source>
        <dbReference type="ARBA" id="ARBA00022475"/>
    </source>
</evidence>
<dbReference type="Pfam" id="PF00448">
    <property type="entry name" value="SRP54"/>
    <property type="match status" value="1"/>
</dbReference>
<keyword evidence="8" id="KW-0653">Protein transport</keyword>
<organism evidence="17 18">
    <name type="scientific">Thiomicrorhabdus marina</name>
    <dbReference type="NCBI Taxonomy" id="2818442"/>
    <lineage>
        <taxon>Bacteria</taxon>
        <taxon>Pseudomonadati</taxon>
        <taxon>Pseudomonadota</taxon>
        <taxon>Gammaproteobacteria</taxon>
        <taxon>Thiotrichales</taxon>
        <taxon>Piscirickettsiaceae</taxon>
        <taxon>Thiomicrorhabdus</taxon>
    </lineage>
</organism>
<evidence type="ECO:0000256" key="4">
    <source>
        <dbReference type="ARBA" id="ARBA00022448"/>
    </source>
</evidence>
<dbReference type="InterPro" id="IPR027417">
    <property type="entry name" value="P-loop_NTPase"/>
</dbReference>
<evidence type="ECO:0000256" key="8">
    <source>
        <dbReference type="ARBA" id="ARBA00022927"/>
    </source>
</evidence>
<comment type="similarity">
    <text evidence="2">Belongs to the GTP-binding SRP family.</text>
</comment>
<dbReference type="PANTHER" id="PTHR43134">
    <property type="entry name" value="SIGNAL RECOGNITION PARTICLE RECEPTOR SUBUNIT ALPHA"/>
    <property type="match status" value="1"/>
</dbReference>
<keyword evidence="11" id="KW-1006">Bacterial flagellum protein export</keyword>
<keyword evidence="17" id="KW-0966">Cell projection</keyword>
<keyword evidence="17" id="KW-0969">Cilium</keyword>
<dbReference type="InterPro" id="IPR000897">
    <property type="entry name" value="SRP54_GTPase_dom"/>
</dbReference>
<dbReference type="SMART" id="SM00382">
    <property type="entry name" value="AAA"/>
    <property type="match status" value="1"/>
</dbReference>
<accession>A0ABS3Q7L1</accession>
<evidence type="ECO:0000256" key="12">
    <source>
        <dbReference type="ARBA" id="ARBA00025337"/>
    </source>
</evidence>
<keyword evidence="5" id="KW-1003">Cell membrane</keyword>
<reference evidence="17 18" key="1">
    <citation type="submission" date="2021-03" db="EMBL/GenBank/DDBJ databases">
        <title>Thiomicrorhabdus sp.nov.,novel sulfur-oxidizing bacteria isolated from coastal sediment.</title>
        <authorList>
            <person name="Liu X."/>
        </authorList>
    </citation>
    <scope>NUCLEOTIDE SEQUENCE [LARGE SCALE GENOMIC DNA]</scope>
    <source>
        <strain evidence="17 18">6S2-11</strain>
    </source>
</reference>
<evidence type="ECO:0000259" key="16">
    <source>
        <dbReference type="SMART" id="SM00962"/>
    </source>
</evidence>
<comment type="caution">
    <text evidence="17">The sequence shown here is derived from an EMBL/GenBank/DDBJ whole genome shotgun (WGS) entry which is preliminary data.</text>
</comment>
<keyword evidence="18" id="KW-1185">Reference proteome</keyword>
<dbReference type="InterPro" id="IPR020006">
    <property type="entry name" value="FlhF"/>
</dbReference>
<evidence type="ECO:0000256" key="3">
    <source>
        <dbReference type="ARBA" id="ARBA00014919"/>
    </source>
</evidence>
<keyword evidence="17" id="KW-0282">Flagellum</keyword>
<keyword evidence="9" id="KW-0342">GTP-binding</keyword>
<protein>
    <recommendedName>
        <fullName evidence="3 13">Flagellar biosynthesis protein FlhF</fullName>
    </recommendedName>
</protein>
<evidence type="ECO:0000256" key="14">
    <source>
        <dbReference type="SAM" id="MobiDB-lite"/>
    </source>
</evidence>
<dbReference type="CDD" id="cd17873">
    <property type="entry name" value="FlhF"/>
    <property type="match status" value="1"/>
</dbReference>
<keyword evidence="6" id="KW-0547">Nucleotide-binding</keyword>
<evidence type="ECO:0000256" key="7">
    <source>
        <dbReference type="ARBA" id="ARBA00022795"/>
    </source>
</evidence>
<sequence length="433" mass="47313">MHIKRFFAPNMRQAMNAVREEHGDEAVILSTKQTAEGVEIMAALDPEAMAYQQQAKQTAQSSSYENNPQGAGLSFEQQAALTRDRVANAYDAEMGHSQPRPRSGSSYSTTPPPSTYSSEVPVSHASQIEQMADELKQVRSLLENQVSSLAWGNTEVQNPEQIALLKRLMGLGFGWELSQSLLKQAQANADMDWQSVLSLLEQSVSSDERDLLDRGGIIALVGPTGVGKTTTIAKLASRFVMRNSPNDIALITTDSYKIGAQAQLKLFADMIQVPVHFASNQGELYSLLTSMANKKLVLIDTAGMSQKDLQLSKQLTSGHQGVNMVRNYLVMSAATQLSVMRDIVNSFGEVVLKGCILTKVDEATQLGNALTVLLESDLPISYLSTGQRVPEDIEKIHARDLIDRAIVLGQQNSQNIDEQAFRLGMGKEISNAQ</sequence>
<dbReference type="SUPFAM" id="SSF52540">
    <property type="entry name" value="P-loop containing nucleoside triphosphate hydrolases"/>
    <property type="match status" value="1"/>
</dbReference>
<evidence type="ECO:0000256" key="13">
    <source>
        <dbReference type="NCBIfam" id="TIGR03499"/>
    </source>
</evidence>
<comment type="function">
    <text evidence="12">Necessary for flagellar biosynthesis. May be involved in translocation of the flagellum.</text>
</comment>
<keyword evidence="4" id="KW-0813">Transport</keyword>
<evidence type="ECO:0000256" key="2">
    <source>
        <dbReference type="ARBA" id="ARBA00008531"/>
    </source>
</evidence>
<dbReference type="PANTHER" id="PTHR43134:SF3">
    <property type="entry name" value="FLAGELLAR BIOSYNTHESIS PROTEIN FLHF"/>
    <property type="match status" value="1"/>
</dbReference>
<keyword evidence="7" id="KW-1005">Bacterial flagellum biogenesis</keyword>
<feature type="domain" description="SRP54-type proteins GTP-binding" evidence="16">
    <location>
        <begin position="215"/>
        <end position="407"/>
    </location>
</feature>
<comment type="subcellular location">
    <subcellularLocation>
        <location evidence="1">Cell membrane</location>
        <topology evidence="1">Peripheral membrane protein</topology>
        <orientation evidence="1">Cytoplasmic side</orientation>
    </subcellularLocation>
</comment>
<evidence type="ECO:0000256" key="9">
    <source>
        <dbReference type="ARBA" id="ARBA00023134"/>
    </source>
</evidence>
<dbReference type="SMART" id="SM00962">
    <property type="entry name" value="SRP54"/>
    <property type="match status" value="1"/>
</dbReference>
<evidence type="ECO:0000256" key="10">
    <source>
        <dbReference type="ARBA" id="ARBA00023136"/>
    </source>
</evidence>
<evidence type="ECO:0000256" key="11">
    <source>
        <dbReference type="ARBA" id="ARBA00023225"/>
    </source>
</evidence>
<dbReference type="EMBL" id="JAGETV010000036">
    <property type="protein sequence ID" value="MBO1928335.1"/>
    <property type="molecule type" value="Genomic_DNA"/>
</dbReference>
<dbReference type="RefSeq" id="WP_208150948.1">
    <property type="nucleotide sequence ID" value="NZ_JAGETV010000036.1"/>
</dbReference>
<name>A0ABS3Q7L1_9GAMM</name>